<organism evidence="2 3">
    <name type="scientific">Solanum commersonii</name>
    <name type="common">Commerson's wild potato</name>
    <name type="synonym">Commerson's nightshade</name>
    <dbReference type="NCBI Taxonomy" id="4109"/>
    <lineage>
        <taxon>Eukaryota</taxon>
        <taxon>Viridiplantae</taxon>
        <taxon>Streptophyta</taxon>
        <taxon>Embryophyta</taxon>
        <taxon>Tracheophyta</taxon>
        <taxon>Spermatophyta</taxon>
        <taxon>Magnoliopsida</taxon>
        <taxon>eudicotyledons</taxon>
        <taxon>Gunneridae</taxon>
        <taxon>Pentapetalae</taxon>
        <taxon>asterids</taxon>
        <taxon>lamiids</taxon>
        <taxon>Solanales</taxon>
        <taxon>Solanaceae</taxon>
        <taxon>Solanoideae</taxon>
        <taxon>Solaneae</taxon>
        <taxon>Solanum</taxon>
    </lineage>
</organism>
<reference evidence="2 3" key="1">
    <citation type="submission" date="2020-09" db="EMBL/GenBank/DDBJ databases">
        <title>De no assembly of potato wild relative species, Solanum commersonii.</title>
        <authorList>
            <person name="Cho K."/>
        </authorList>
    </citation>
    <scope>NUCLEOTIDE SEQUENCE [LARGE SCALE GENOMIC DNA]</scope>
    <source>
        <strain evidence="2">LZ3.2</strain>
        <tissue evidence="2">Leaf</tissue>
    </source>
</reference>
<name>A0A9J5Y3F9_SOLCO</name>
<dbReference type="Proteomes" id="UP000824120">
    <property type="component" value="Chromosome 7"/>
</dbReference>
<evidence type="ECO:0000313" key="3">
    <source>
        <dbReference type="Proteomes" id="UP000824120"/>
    </source>
</evidence>
<gene>
    <name evidence="2" type="ORF">H5410_035989</name>
</gene>
<dbReference type="AlphaFoldDB" id="A0A9J5Y3F9"/>
<protein>
    <submittedName>
        <fullName evidence="2">Uncharacterized protein</fullName>
    </submittedName>
</protein>
<evidence type="ECO:0000256" key="1">
    <source>
        <dbReference type="SAM" id="MobiDB-lite"/>
    </source>
</evidence>
<keyword evidence="3" id="KW-1185">Reference proteome</keyword>
<sequence>MRMYGTLMKPRVEVPLWSARSCSHVRGRPERADLRHPDPQIMSPGLATERALGPDLRSTRPPDHGCKSEIPGVEEARVGEDGGYDGPGRSGINNRLGMPIRVTGDPARAIDHIGCGRPRGAGLPVGVHGRCCTLFVERVAPVLRWRLMSGARCS</sequence>
<evidence type="ECO:0000313" key="2">
    <source>
        <dbReference type="EMBL" id="KAG5594757.1"/>
    </source>
</evidence>
<feature type="region of interest" description="Disordered" evidence="1">
    <location>
        <begin position="54"/>
        <end position="97"/>
    </location>
</feature>
<dbReference type="EMBL" id="JACXVP010000007">
    <property type="protein sequence ID" value="KAG5594757.1"/>
    <property type="molecule type" value="Genomic_DNA"/>
</dbReference>
<comment type="caution">
    <text evidence="2">The sequence shown here is derived from an EMBL/GenBank/DDBJ whole genome shotgun (WGS) entry which is preliminary data.</text>
</comment>
<accession>A0A9J5Y3F9</accession>
<proteinExistence type="predicted"/>
<feature type="compositionally biased region" description="Basic and acidic residues" evidence="1">
    <location>
        <begin position="57"/>
        <end position="67"/>
    </location>
</feature>